<dbReference type="GO" id="GO:0044209">
    <property type="term" value="P:AMP salvage"/>
    <property type="evidence" value="ECO:0007669"/>
    <property type="project" value="UniProtKB-UniRule"/>
</dbReference>
<comment type="caution">
    <text evidence="5">Lacks conserved residue(s) required for the propagation of feature annotation.</text>
</comment>
<comment type="function">
    <text evidence="5">Catalyzes the reversible transfer of the terminal phosphate group between ATP and AMP. Plays an important role in cellular energy homeostasis and in adenine nucleotide metabolism.</text>
</comment>
<accession>A0A1F4VRL5</accession>
<evidence type="ECO:0000256" key="6">
    <source>
        <dbReference type="RuleBase" id="RU003330"/>
    </source>
</evidence>
<comment type="subunit">
    <text evidence="5 7">Monomer.</text>
</comment>
<comment type="pathway">
    <text evidence="5">Purine metabolism; AMP biosynthesis via salvage pathway; AMP from ADP: step 1/1.</text>
</comment>
<feature type="binding site" evidence="5">
    <location>
        <position position="164"/>
    </location>
    <ligand>
        <name>ATP</name>
        <dbReference type="ChEBI" id="CHEBI:30616"/>
    </ligand>
</feature>
<dbReference type="EC" id="2.7.4.3" evidence="5 7"/>
<evidence type="ECO:0000313" key="9">
    <source>
        <dbReference type="Proteomes" id="UP000176967"/>
    </source>
</evidence>
<sequence length="178" mass="19595">MRIILIGAPGSGKSVVARALSQSLHIPVISIGQSLRELAESDHSPEAEAARQALETGELLPDELAIKLFKEELAQVDPSRGFLVDGLPRTIGEARMINGMFPVNKVFHLKVDPSVAFQRLLRRGRTDDRPERIQRRLDVYHENITPILSFYKSTGILVEVDASSDVSGAALEVMSKLQ</sequence>
<evidence type="ECO:0000256" key="4">
    <source>
        <dbReference type="ARBA" id="ARBA00022777"/>
    </source>
</evidence>
<comment type="catalytic activity">
    <reaction evidence="5 7">
        <text>AMP + ATP = 2 ADP</text>
        <dbReference type="Rhea" id="RHEA:12973"/>
        <dbReference type="ChEBI" id="CHEBI:30616"/>
        <dbReference type="ChEBI" id="CHEBI:456215"/>
        <dbReference type="ChEBI" id="CHEBI:456216"/>
        <dbReference type="EC" id="2.7.4.3"/>
    </reaction>
</comment>
<feature type="binding site" evidence="5">
    <location>
        <position position="36"/>
    </location>
    <ligand>
        <name>AMP</name>
        <dbReference type="ChEBI" id="CHEBI:456215"/>
    </ligand>
</feature>
<reference evidence="8 9" key="1">
    <citation type="journal article" date="2016" name="Nat. Commun.">
        <title>Thousands of microbial genomes shed light on interconnected biogeochemical processes in an aquifer system.</title>
        <authorList>
            <person name="Anantharaman K."/>
            <person name="Brown C.T."/>
            <person name="Hug L.A."/>
            <person name="Sharon I."/>
            <person name="Castelle C.J."/>
            <person name="Probst A.J."/>
            <person name="Thomas B.C."/>
            <person name="Singh A."/>
            <person name="Wilkins M.J."/>
            <person name="Karaoz U."/>
            <person name="Brodie E.L."/>
            <person name="Williams K.H."/>
            <person name="Hubbard S.S."/>
            <person name="Banfield J.F."/>
        </authorList>
    </citation>
    <scope>NUCLEOTIDE SEQUENCE [LARGE SCALE GENOMIC DNA]</scope>
</reference>
<dbReference type="Gene3D" id="3.40.50.300">
    <property type="entry name" value="P-loop containing nucleotide triphosphate hydrolases"/>
    <property type="match status" value="1"/>
</dbReference>
<comment type="domain">
    <text evidence="5">Consists of three domains, a large central CORE domain and two small peripheral domains, NMPbind and LID, which undergo movements during catalysis. The LID domain closes over the site of phosphoryl transfer upon ATP binding. Assembling and dissambling the active center during each catalytic cycle provides an effective means to prevent ATP hydrolysis.</text>
</comment>
<dbReference type="Pfam" id="PF00406">
    <property type="entry name" value="ADK"/>
    <property type="match status" value="1"/>
</dbReference>
<feature type="binding site" evidence="5">
    <location>
        <position position="123"/>
    </location>
    <ligand>
        <name>ATP</name>
        <dbReference type="ChEBI" id="CHEBI:30616"/>
    </ligand>
</feature>
<comment type="similarity">
    <text evidence="5 6">Belongs to the adenylate kinase family.</text>
</comment>
<protein>
    <recommendedName>
        <fullName evidence="5 7">Adenylate kinase</fullName>
        <shortName evidence="5">AK</shortName>
        <ecNumber evidence="5 7">2.7.4.3</ecNumber>
    </recommendedName>
    <alternativeName>
        <fullName evidence="5">ATP-AMP transphosphorylase</fullName>
    </alternativeName>
    <alternativeName>
        <fullName evidence="5">ATP:AMP phosphotransferase</fullName>
    </alternativeName>
    <alternativeName>
        <fullName evidence="5">Adenylate monophosphate kinase</fullName>
    </alternativeName>
</protein>
<dbReference type="UniPathway" id="UPA00588">
    <property type="reaction ID" value="UER00649"/>
</dbReference>
<keyword evidence="3 5" id="KW-0547">Nucleotide-binding</keyword>
<feature type="binding site" evidence="5">
    <location>
        <begin position="58"/>
        <end position="60"/>
    </location>
    <ligand>
        <name>AMP</name>
        <dbReference type="ChEBI" id="CHEBI:456215"/>
    </ligand>
</feature>
<keyword evidence="1 5" id="KW-0808">Transferase</keyword>
<dbReference type="InterPro" id="IPR027417">
    <property type="entry name" value="P-loop_NTPase"/>
</dbReference>
<keyword evidence="2 5" id="KW-0545">Nucleotide biosynthesis</keyword>
<dbReference type="PRINTS" id="PR00094">
    <property type="entry name" value="ADENYLTKNASE"/>
</dbReference>
<organism evidence="8 9">
    <name type="scientific">candidate division WWE3 bacterium RIFCSPLOWO2_01_FULL_53_14</name>
    <dbReference type="NCBI Taxonomy" id="1802628"/>
    <lineage>
        <taxon>Bacteria</taxon>
        <taxon>Katanobacteria</taxon>
    </lineage>
</organism>
<evidence type="ECO:0000256" key="1">
    <source>
        <dbReference type="ARBA" id="ARBA00022679"/>
    </source>
</evidence>
<dbReference type="GO" id="GO:0005524">
    <property type="term" value="F:ATP binding"/>
    <property type="evidence" value="ECO:0007669"/>
    <property type="project" value="UniProtKB-UniRule"/>
</dbReference>
<dbReference type="PANTHER" id="PTHR23359">
    <property type="entry name" value="NUCLEOTIDE KINASE"/>
    <property type="match status" value="1"/>
</dbReference>
<proteinExistence type="inferred from homology"/>
<gene>
    <name evidence="5" type="primary">adk</name>
    <name evidence="8" type="ORF">A2890_00285</name>
</gene>
<name>A0A1F4VRL5_UNCKA</name>
<dbReference type="AlphaFoldDB" id="A0A1F4VRL5"/>
<keyword evidence="5" id="KW-0963">Cytoplasm</keyword>
<evidence type="ECO:0000256" key="3">
    <source>
        <dbReference type="ARBA" id="ARBA00022741"/>
    </source>
</evidence>
<keyword evidence="4 5" id="KW-0418">Kinase</keyword>
<dbReference type="CDD" id="cd01428">
    <property type="entry name" value="ADK"/>
    <property type="match status" value="1"/>
</dbReference>
<dbReference type="GO" id="GO:0005737">
    <property type="term" value="C:cytoplasm"/>
    <property type="evidence" value="ECO:0007669"/>
    <property type="project" value="UniProtKB-SubCell"/>
</dbReference>
<evidence type="ECO:0000313" key="8">
    <source>
        <dbReference type="EMBL" id="OGC59618.1"/>
    </source>
</evidence>
<dbReference type="EMBL" id="MEVL01000038">
    <property type="protein sequence ID" value="OGC59618.1"/>
    <property type="molecule type" value="Genomic_DNA"/>
</dbReference>
<evidence type="ECO:0000256" key="7">
    <source>
        <dbReference type="RuleBase" id="RU003331"/>
    </source>
</evidence>
<dbReference type="HAMAP" id="MF_00235">
    <property type="entry name" value="Adenylate_kinase_Adk"/>
    <property type="match status" value="1"/>
</dbReference>
<evidence type="ECO:0000256" key="2">
    <source>
        <dbReference type="ARBA" id="ARBA00022727"/>
    </source>
</evidence>
<evidence type="ECO:0000256" key="5">
    <source>
        <dbReference type="HAMAP-Rule" id="MF_00235"/>
    </source>
</evidence>
<feature type="binding site" evidence="5">
    <location>
        <position position="125"/>
    </location>
    <ligand>
        <name>AMP</name>
        <dbReference type="ChEBI" id="CHEBI:456215"/>
    </ligand>
</feature>
<keyword evidence="5 7" id="KW-0067">ATP-binding</keyword>
<comment type="caution">
    <text evidence="8">The sequence shown here is derived from an EMBL/GenBank/DDBJ whole genome shotgun (WGS) entry which is preliminary data.</text>
</comment>
<dbReference type="InterPro" id="IPR000850">
    <property type="entry name" value="Adenylat/UMP-CMP_kin"/>
</dbReference>
<dbReference type="STRING" id="1802628.A2890_00285"/>
<dbReference type="GO" id="GO:0004017">
    <property type="term" value="F:AMP kinase activity"/>
    <property type="evidence" value="ECO:0007669"/>
    <property type="project" value="UniProtKB-UniRule"/>
</dbReference>
<comment type="subcellular location">
    <subcellularLocation>
        <location evidence="5 7">Cytoplasm</location>
    </subcellularLocation>
</comment>
<feature type="binding site" evidence="5">
    <location>
        <position position="136"/>
    </location>
    <ligand>
        <name>AMP</name>
        <dbReference type="ChEBI" id="CHEBI:456215"/>
    </ligand>
</feature>
<dbReference type="Proteomes" id="UP000176967">
    <property type="component" value="Unassembled WGS sequence"/>
</dbReference>
<dbReference type="SUPFAM" id="SSF52540">
    <property type="entry name" value="P-loop containing nucleoside triphosphate hydrolases"/>
    <property type="match status" value="1"/>
</dbReference>